<comment type="caution">
    <text evidence="1">The sequence shown here is derived from an EMBL/GenBank/DDBJ whole genome shotgun (WGS) entry which is preliminary data.</text>
</comment>
<dbReference type="AlphaFoldDB" id="A0A645FE85"/>
<protein>
    <submittedName>
        <fullName evidence="1">Uncharacterized protein</fullName>
    </submittedName>
</protein>
<name>A0A645FE85_9ZZZZ</name>
<reference evidence="1" key="1">
    <citation type="submission" date="2019-08" db="EMBL/GenBank/DDBJ databases">
        <authorList>
            <person name="Kucharzyk K."/>
            <person name="Murdoch R.W."/>
            <person name="Higgins S."/>
            <person name="Loffler F."/>
        </authorList>
    </citation>
    <scope>NUCLEOTIDE SEQUENCE</scope>
</reference>
<accession>A0A645FE85</accession>
<organism evidence="1">
    <name type="scientific">bioreactor metagenome</name>
    <dbReference type="NCBI Taxonomy" id="1076179"/>
    <lineage>
        <taxon>unclassified sequences</taxon>
        <taxon>metagenomes</taxon>
        <taxon>ecological metagenomes</taxon>
    </lineage>
</organism>
<dbReference type="EMBL" id="VSSQ01058179">
    <property type="protein sequence ID" value="MPN11906.1"/>
    <property type="molecule type" value="Genomic_DNA"/>
</dbReference>
<proteinExistence type="predicted"/>
<gene>
    <name evidence="1" type="ORF">SDC9_159215</name>
</gene>
<evidence type="ECO:0000313" key="1">
    <source>
        <dbReference type="EMBL" id="MPN11906.1"/>
    </source>
</evidence>
<sequence>MIADSLDDAENLDGGPLQLEEMTLTYITGQRYLRLLEKFGAEQGAVYDFNDPTKVYLSGTVEHLADLRKIAAAFDVPQNVKIVKDTDGILAMPCQITTADPAEVERKLESCGIAFNILTLSDGRHTLYAVGARTEAALAVDIAAELDGEDTEITVVAKASTTAALTKLRSEIVKATDLKSAQFSVTPNLGADEAVYYLYCVTTAAEAQQVGPYVQVS</sequence>